<organism evidence="5 6">
    <name type="scientific">Hungatella hathewayi WAL-18680</name>
    <dbReference type="NCBI Taxonomy" id="742737"/>
    <lineage>
        <taxon>Bacteria</taxon>
        <taxon>Bacillati</taxon>
        <taxon>Bacillota</taxon>
        <taxon>Clostridia</taxon>
        <taxon>Lachnospirales</taxon>
        <taxon>Lachnospiraceae</taxon>
        <taxon>Hungatella</taxon>
    </lineage>
</organism>
<dbReference type="RefSeq" id="WP_006781707.1">
    <property type="nucleotide sequence ID" value="NZ_JH379028.1"/>
</dbReference>
<gene>
    <name evidence="5" type="ORF">HMPREF9473_03716</name>
</gene>
<dbReference type="InterPro" id="IPR000551">
    <property type="entry name" value="MerR-type_HTH_dom"/>
</dbReference>
<feature type="domain" description="HTH merR-type" evidence="4">
    <location>
        <begin position="5"/>
        <end position="74"/>
    </location>
</feature>
<reference evidence="5 6" key="1">
    <citation type="submission" date="2011-08" db="EMBL/GenBank/DDBJ databases">
        <title>The Genome Sequence of Clostridium hathewayi WAL-18680.</title>
        <authorList>
            <consortium name="The Broad Institute Genome Sequencing Platform"/>
            <person name="Earl A."/>
            <person name="Ward D."/>
            <person name="Feldgarden M."/>
            <person name="Gevers D."/>
            <person name="Finegold S.M."/>
            <person name="Summanen P.H."/>
            <person name="Molitoris D.R."/>
            <person name="Song M."/>
            <person name="Daigneault M."/>
            <person name="Allen-Vercoe E."/>
            <person name="Young S.K."/>
            <person name="Zeng Q."/>
            <person name="Gargeya S."/>
            <person name="Fitzgerald M."/>
            <person name="Haas B."/>
            <person name="Abouelleil A."/>
            <person name="Alvarado L."/>
            <person name="Arachchi H.M."/>
            <person name="Berlin A."/>
            <person name="Brown A."/>
            <person name="Chapman S.B."/>
            <person name="Chen Z."/>
            <person name="Dunbar C."/>
            <person name="Freedman E."/>
            <person name="Gearin G."/>
            <person name="Gellesch M."/>
            <person name="Goldberg J."/>
            <person name="Griggs A."/>
            <person name="Gujja S."/>
            <person name="Heiman D."/>
            <person name="Howarth C."/>
            <person name="Larson L."/>
            <person name="Lui A."/>
            <person name="MacDonald P.J.P."/>
            <person name="Montmayeur A."/>
            <person name="Murphy C."/>
            <person name="Neiman D."/>
            <person name="Pearson M."/>
            <person name="Priest M."/>
            <person name="Roberts A."/>
            <person name="Saif S."/>
            <person name="Shea T."/>
            <person name="Shenoy N."/>
            <person name="Sisk P."/>
            <person name="Stolte C."/>
            <person name="Sykes S."/>
            <person name="Wortman J."/>
            <person name="Nusbaum C."/>
            <person name="Birren B."/>
        </authorList>
    </citation>
    <scope>NUCLEOTIDE SEQUENCE [LARGE SCALE GENOMIC DNA]</scope>
    <source>
        <strain evidence="5 6">WAL-18680</strain>
    </source>
</reference>
<dbReference type="HOGENOM" id="CLU_1132383_0_0_9"/>
<keyword evidence="6" id="KW-1185">Reference proteome</keyword>
<evidence type="ECO:0000256" key="3">
    <source>
        <dbReference type="SAM" id="MobiDB-lite"/>
    </source>
</evidence>
<dbReference type="Gene3D" id="1.10.1660.10">
    <property type="match status" value="1"/>
</dbReference>
<name>G5IJN8_9FIRM</name>
<keyword evidence="2" id="KW-0175">Coiled coil</keyword>
<dbReference type="EMBL" id="ADLN01000104">
    <property type="protein sequence ID" value="EHI58258.1"/>
    <property type="molecule type" value="Genomic_DNA"/>
</dbReference>
<dbReference type="PANTHER" id="PTHR30204">
    <property type="entry name" value="REDOX-CYCLING DRUG-SENSING TRANSCRIPTIONAL ACTIVATOR SOXR"/>
    <property type="match status" value="1"/>
</dbReference>
<dbReference type="PATRIC" id="fig|742737.3.peg.3696"/>
<proteinExistence type="predicted"/>
<dbReference type="Pfam" id="PF13411">
    <property type="entry name" value="MerR_1"/>
    <property type="match status" value="1"/>
</dbReference>
<dbReference type="InterPro" id="IPR009061">
    <property type="entry name" value="DNA-bd_dom_put_sf"/>
</dbReference>
<dbReference type="PANTHER" id="PTHR30204:SF85">
    <property type="entry name" value="MULTIDRUG-EFFLUX TRANSPORTER 2 REGULATOR"/>
    <property type="match status" value="1"/>
</dbReference>
<dbReference type="CDD" id="cd04782">
    <property type="entry name" value="HTH_BltR"/>
    <property type="match status" value="1"/>
</dbReference>
<dbReference type="PROSITE" id="PS50937">
    <property type="entry name" value="HTH_MERR_2"/>
    <property type="match status" value="1"/>
</dbReference>
<feature type="compositionally biased region" description="Polar residues" evidence="3">
    <location>
        <begin position="208"/>
        <end position="221"/>
    </location>
</feature>
<evidence type="ECO:0000313" key="6">
    <source>
        <dbReference type="Proteomes" id="UP000005384"/>
    </source>
</evidence>
<evidence type="ECO:0000259" key="4">
    <source>
        <dbReference type="PROSITE" id="PS50937"/>
    </source>
</evidence>
<dbReference type="SMART" id="SM00422">
    <property type="entry name" value="HTH_MERR"/>
    <property type="match status" value="1"/>
</dbReference>
<dbReference type="InterPro" id="IPR047057">
    <property type="entry name" value="MerR_fam"/>
</dbReference>
<keyword evidence="1" id="KW-0238">DNA-binding</keyword>
<dbReference type="Proteomes" id="UP000005384">
    <property type="component" value="Unassembled WGS sequence"/>
</dbReference>
<comment type="caution">
    <text evidence="5">The sequence shown here is derived from an EMBL/GenBank/DDBJ whole genome shotgun (WGS) entry which is preliminary data.</text>
</comment>
<dbReference type="AlphaFoldDB" id="G5IJN8"/>
<sequence length="245" mass="28432">MQEKYFTTGTFAKICHVEKHVLLHYEKIGLFRPAIQMENGYRYYSIHQYDTFIVIRTLKNLGMSLNDIKIYLEKRNPELFLKLMDEKYEDAQQEIRRLESMKEMIRRLKEETNQALLSPREIQLVEMPGESLLLSEDLEGKTSDSFAAFMEAYICFSGGDPSNIPEFVGNMITVENIRSGNYLSYSYFFTPVKKKREKTASAKREPTSAPTTAACTRTSARPTRPCWTMPAATAWSWEPMHMKTT</sequence>
<feature type="coiled-coil region" evidence="2">
    <location>
        <begin position="81"/>
        <end position="118"/>
    </location>
</feature>
<accession>G5IJN8</accession>
<dbReference type="SUPFAM" id="SSF46955">
    <property type="entry name" value="Putative DNA-binding domain"/>
    <property type="match status" value="1"/>
</dbReference>
<evidence type="ECO:0000313" key="5">
    <source>
        <dbReference type="EMBL" id="EHI58258.1"/>
    </source>
</evidence>
<protein>
    <recommendedName>
        <fullName evidence="4">HTH merR-type domain-containing protein</fullName>
    </recommendedName>
</protein>
<dbReference type="GO" id="GO:0003677">
    <property type="term" value="F:DNA binding"/>
    <property type="evidence" value="ECO:0007669"/>
    <property type="project" value="UniProtKB-KW"/>
</dbReference>
<feature type="region of interest" description="Disordered" evidence="3">
    <location>
        <begin position="198"/>
        <end position="221"/>
    </location>
</feature>
<dbReference type="GO" id="GO:0003700">
    <property type="term" value="F:DNA-binding transcription factor activity"/>
    <property type="evidence" value="ECO:0007669"/>
    <property type="project" value="InterPro"/>
</dbReference>
<evidence type="ECO:0000256" key="1">
    <source>
        <dbReference type="ARBA" id="ARBA00023125"/>
    </source>
</evidence>
<evidence type="ECO:0000256" key="2">
    <source>
        <dbReference type="SAM" id="Coils"/>
    </source>
</evidence>